<dbReference type="InterPro" id="IPR007110">
    <property type="entry name" value="Ig-like_dom"/>
</dbReference>
<dbReference type="Ensembl" id="ENSMICT00000030239.2">
    <property type="protein sequence ID" value="ENSMICP00000029339.2"/>
    <property type="gene ID" value="ENSMICG00000031115.2"/>
</dbReference>
<name>A0A8C5VUJ4_MICMU</name>
<feature type="chain" id="PRO_5034990632" evidence="6">
    <location>
        <begin position="17"/>
        <end position="242"/>
    </location>
</feature>
<evidence type="ECO:0000256" key="6">
    <source>
        <dbReference type="SAM" id="SignalP"/>
    </source>
</evidence>
<evidence type="ECO:0000313" key="8">
    <source>
        <dbReference type="Ensembl" id="ENSMICP00000029339.2"/>
    </source>
</evidence>
<dbReference type="Proteomes" id="UP000694394">
    <property type="component" value="Chromosome 22"/>
</dbReference>
<feature type="compositionally biased region" description="Basic and acidic residues" evidence="4">
    <location>
        <begin position="165"/>
        <end position="177"/>
    </location>
</feature>
<feature type="domain" description="Ig-like" evidence="7">
    <location>
        <begin position="26"/>
        <end position="113"/>
    </location>
</feature>
<keyword evidence="1 6" id="KW-0732">Signal</keyword>
<dbReference type="SUPFAM" id="SSF48726">
    <property type="entry name" value="Immunoglobulin"/>
    <property type="match status" value="1"/>
</dbReference>
<reference evidence="8" key="1">
    <citation type="submission" date="2016-12" db="EMBL/GenBank/DDBJ databases">
        <title>Mouse lemur reference genome and diversity panel.</title>
        <authorList>
            <person name="Harris R."/>
            <person name="Larsen P."/>
            <person name="Liu Y."/>
            <person name="Hughes D.S."/>
            <person name="Murali S."/>
            <person name="Raveendran M."/>
            <person name="Korchina V."/>
            <person name="Wang M."/>
            <person name="Jhangiani S."/>
            <person name="Bandaranaike D."/>
            <person name="Bellair M."/>
            <person name="Blankenburg K."/>
            <person name="Chao H."/>
            <person name="Dahdouli M."/>
            <person name="Dinh H."/>
            <person name="Doddapaneni H."/>
            <person name="English A."/>
            <person name="Firestine M."/>
            <person name="Gnanaolivu R."/>
            <person name="Gross S."/>
            <person name="Hernandez B."/>
            <person name="Javaid M."/>
            <person name="Jayaseelan J."/>
            <person name="Jones J."/>
            <person name="Khan Z."/>
            <person name="Kovar C."/>
            <person name="Kurapati P."/>
            <person name="Le B."/>
            <person name="Lee S."/>
            <person name="Li M."/>
            <person name="Mathew T."/>
            <person name="Narasimhan A."/>
            <person name="Ngo D."/>
            <person name="Nguyen L."/>
            <person name="Okwuonu G."/>
            <person name="Ongeri F."/>
            <person name="Osuji N."/>
            <person name="Pu L.-L."/>
            <person name="Puazo M."/>
            <person name="Quiroz J."/>
            <person name="Raj R."/>
            <person name="Rajbhandari K."/>
            <person name="Reid J.G."/>
            <person name="Santibanez J."/>
            <person name="Sexton D."/>
            <person name="Skinner E."/>
            <person name="Vee V."/>
            <person name="Weissenberger G."/>
            <person name="Wu Y."/>
            <person name="Xin Y."/>
            <person name="Han Y."/>
            <person name="Campbell C."/>
            <person name="Brown A."/>
            <person name="Sullivan B."/>
            <person name="Shelton J."/>
            <person name="Brown S."/>
            <person name="Dudchenko O."/>
            <person name="Machol I."/>
            <person name="Durand N."/>
            <person name="Shamim M."/>
            <person name="Lieberman A."/>
            <person name="Muzny D.M."/>
            <person name="Richards S."/>
            <person name="Yoder A."/>
            <person name="Worley K.C."/>
            <person name="Rogers J."/>
            <person name="Gibbs R.A."/>
        </authorList>
    </citation>
    <scope>NUCLEOTIDE SEQUENCE [LARGE SCALE GENOMIC DNA]</scope>
</reference>
<dbReference type="SMART" id="SM00409">
    <property type="entry name" value="IG"/>
    <property type="match status" value="1"/>
</dbReference>
<dbReference type="GO" id="GO:0005886">
    <property type="term" value="C:plasma membrane"/>
    <property type="evidence" value="ECO:0007669"/>
    <property type="project" value="TreeGrafter"/>
</dbReference>
<dbReference type="GO" id="GO:0002764">
    <property type="term" value="P:immune response-regulating signaling pathway"/>
    <property type="evidence" value="ECO:0007669"/>
    <property type="project" value="TreeGrafter"/>
</dbReference>
<feature type="transmembrane region" description="Helical" evidence="5">
    <location>
        <begin position="135"/>
        <end position="157"/>
    </location>
</feature>
<dbReference type="InterPro" id="IPR036179">
    <property type="entry name" value="Ig-like_dom_sf"/>
</dbReference>
<sequence>MITEFLSLLCLGLSLGHEEEKNERLPKPSLRAWPSWVAARDSSVTLTCQAPFPNATFELRKAHEPRDPREQSSAGRGAAFPLSRLRPEDAGRYFCAYKTRASDAWSEASEHVQLVVTDKHDELGGPSIKKADTRIIFFAPVSCISIILLFLSVVCIYRHTQRGSSTEEPRASTHEESAESTSHSESPKPDATDVSKTERTSLLTEDPQGVSYVEPNVSALSEAASAPTKEPPGCVEYTTLKV</sequence>
<reference evidence="8" key="3">
    <citation type="submission" date="2025-09" db="UniProtKB">
        <authorList>
            <consortium name="Ensembl"/>
        </authorList>
    </citation>
    <scope>IDENTIFICATION</scope>
</reference>
<evidence type="ECO:0000256" key="1">
    <source>
        <dbReference type="ARBA" id="ARBA00022729"/>
    </source>
</evidence>
<feature type="region of interest" description="Disordered" evidence="4">
    <location>
        <begin position="60"/>
        <end position="81"/>
    </location>
</feature>
<keyword evidence="5" id="KW-0472">Membrane</keyword>
<feature type="compositionally biased region" description="Basic and acidic residues" evidence="4">
    <location>
        <begin position="185"/>
        <end position="199"/>
    </location>
</feature>
<evidence type="ECO:0000256" key="3">
    <source>
        <dbReference type="ARBA" id="ARBA00023319"/>
    </source>
</evidence>
<feature type="region of interest" description="Disordered" evidence="4">
    <location>
        <begin position="162"/>
        <end position="242"/>
    </location>
</feature>
<dbReference type="Gene3D" id="2.60.40.10">
    <property type="entry name" value="Immunoglobulins"/>
    <property type="match status" value="1"/>
</dbReference>
<keyword evidence="3" id="KW-0393">Immunoglobulin domain</keyword>
<dbReference type="PANTHER" id="PTHR11738:SF180">
    <property type="entry name" value="V-SET AND TRANSMEMBRANE DOMAIN-CONTAINING PROTEIN 1"/>
    <property type="match status" value="1"/>
</dbReference>
<accession>A0A8C5VUJ4</accession>
<dbReference type="Pfam" id="PF13895">
    <property type="entry name" value="Ig_2"/>
    <property type="match status" value="1"/>
</dbReference>
<keyword evidence="5" id="KW-0812">Transmembrane</keyword>
<dbReference type="AlphaFoldDB" id="A0A8C5VUJ4"/>
<evidence type="ECO:0000256" key="2">
    <source>
        <dbReference type="ARBA" id="ARBA00023157"/>
    </source>
</evidence>
<dbReference type="InterPro" id="IPR003599">
    <property type="entry name" value="Ig_sub"/>
</dbReference>
<evidence type="ECO:0000256" key="5">
    <source>
        <dbReference type="SAM" id="Phobius"/>
    </source>
</evidence>
<evidence type="ECO:0000259" key="7">
    <source>
        <dbReference type="PROSITE" id="PS50835"/>
    </source>
</evidence>
<dbReference type="InterPro" id="IPR050412">
    <property type="entry name" value="Ig-like_Receptors_ImmuneReg"/>
</dbReference>
<dbReference type="GeneTree" id="ENSGT01100000263478"/>
<keyword evidence="9" id="KW-1185">Reference proteome</keyword>
<dbReference type="InterPro" id="IPR013783">
    <property type="entry name" value="Ig-like_fold"/>
</dbReference>
<dbReference type="EMBL" id="ABDC03026552">
    <property type="status" value="NOT_ANNOTATED_CDS"/>
    <property type="molecule type" value="Genomic_DNA"/>
</dbReference>
<evidence type="ECO:0000256" key="4">
    <source>
        <dbReference type="SAM" id="MobiDB-lite"/>
    </source>
</evidence>
<organism evidence="8 9">
    <name type="scientific">Microcebus murinus</name>
    <name type="common">Gray mouse lemur</name>
    <name type="synonym">Lemur murinus</name>
    <dbReference type="NCBI Taxonomy" id="30608"/>
    <lineage>
        <taxon>Eukaryota</taxon>
        <taxon>Metazoa</taxon>
        <taxon>Chordata</taxon>
        <taxon>Craniata</taxon>
        <taxon>Vertebrata</taxon>
        <taxon>Euteleostomi</taxon>
        <taxon>Mammalia</taxon>
        <taxon>Eutheria</taxon>
        <taxon>Euarchontoglires</taxon>
        <taxon>Primates</taxon>
        <taxon>Strepsirrhini</taxon>
        <taxon>Lemuriformes</taxon>
        <taxon>Cheirogaleidae</taxon>
        <taxon>Microcebus</taxon>
    </lineage>
</organism>
<protein>
    <submittedName>
        <fullName evidence="8">V-set and transmembrane domain containing 1</fullName>
    </submittedName>
</protein>
<feature type="compositionally biased region" description="Basic and acidic residues" evidence="4">
    <location>
        <begin position="60"/>
        <end position="70"/>
    </location>
</feature>
<keyword evidence="5" id="KW-1133">Transmembrane helix</keyword>
<evidence type="ECO:0000313" key="9">
    <source>
        <dbReference type="Proteomes" id="UP000694394"/>
    </source>
</evidence>
<gene>
    <name evidence="8" type="primary">VSTM1</name>
</gene>
<reference evidence="8" key="2">
    <citation type="submission" date="2025-08" db="UniProtKB">
        <authorList>
            <consortium name="Ensembl"/>
        </authorList>
    </citation>
    <scope>IDENTIFICATION</scope>
</reference>
<dbReference type="FunFam" id="2.60.40.10:FF:000049">
    <property type="entry name" value="Leukocyte immunoglobulin-like receptor subfamily B member 1"/>
    <property type="match status" value="1"/>
</dbReference>
<feature type="signal peptide" evidence="6">
    <location>
        <begin position="1"/>
        <end position="16"/>
    </location>
</feature>
<proteinExistence type="predicted"/>
<dbReference type="PROSITE" id="PS50835">
    <property type="entry name" value="IG_LIKE"/>
    <property type="match status" value="1"/>
</dbReference>
<dbReference type="PANTHER" id="PTHR11738">
    <property type="entry name" value="MHC CLASS I NK CELL RECEPTOR"/>
    <property type="match status" value="1"/>
</dbReference>
<keyword evidence="2" id="KW-1015">Disulfide bond</keyword>